<comment type="caution">
    <text evidence="2">The sequence shown here is derived from an EMBL/GenBank/DDBJ whole genome shotgun (WGS) entry which is preliminary data.</text>
</comment>
<name>A0AAV3SBX9_HALDO</name>
<evidence type="ECO:0000313" key="2">
    <source>
        <dbReference type="EMBL" id="GAA0448945.1"/>
    </source>
</evidence>
<feature type="compositionally biased region" description="Polar residues" evidence="1">
    <location>
        <begin position="14"/>
        <end position="24"/>
    </location>
</feature>
<gene>
    <name evidence="2" type="ORF">GCM10008985_00340</name>
</gene>
<organism evidence="2 3">
    <name type="scientific">Halococcus dombrowskii</name>
    <dbReference type="NCBI Taxonomy" id="179637"/>
    <lineage>
        <taxon>Archaea</taxon>
        <taxon>Methanobacteriati</taxon>
        <taxon>Methanobacteriota</taxon>
        <taxon>Stenosarchaea group</taxon>
        <taxon>Halobacteria</taxon>
        <taxon>Halobacteriales</taxon>
        <taxon>Halococcaceae</taxon>
        <taxon>Halococcus</taxon>
    </lineage>
</organism>
<dbReference type="EMBL" id="BAAADN010000001">
    <property type="protein sequence ID" value="GAA0448945.1"/>
    <property type="molecule type" value="Genomic_DNA"/>
</dbReference>
<feature type="region of interest" description="Disordered" evidence="1">
    <location>
        <begin position="1"/>
        <end position="24"/>
    </location>
</feature>
<protein>
    <recommendedName>
        <fullName evidence="4">Small CPxCG-related zinc finger protein</fullName>
    </recommendedName>
</protein>
<dbReference type="Proteomes" id="UP001500962">
    <property type="component" value="Unassembled WGS sequence"/>
</dbReference>
<sequence length="62" mass="6832">MSEGMTDTSDDSQHATQRTHTVSQDGFEANFDLVDCSECGKQFNLGAQSYYGSRCPSCRTDD</sequence>
<proteinExistence type="predicted"/>
<reference evidence="2" key="2">
    <citation type="submission" date="2023-12" db="EMBL/GenBank/DDBJ databases">
        <authorList>
            <person name="Sun Q."/>
            <person name="Inoue M."/>
        </authorList>
    </citation>
    <scope>NUCLEOTIDE SEQUENCE</scope>
    <source>
        <strain evidence="2">JCM 12289</strain>
    </source>
</reference>
<accession>A0AAV3SBX9</accession>
<dbReference type="AlphaFoldDB" id="A0AAV3SBX9"/>
<evidence type="ECO:0008006" key="4">
    <source>
        <dbReference type="Google" id="ProtNLM"/>
    </source>
</evidence>
<evidence type="ECO:0000313" key="3">
    <source>
        <dbReference type="Proteomes" id="UP001500962"/>
    </source>
</evidence>
<evidence type="ECO:0000256" key="1">
    <source>
        <dbReference type="SAM" id="MobiDB-lite"/>
    </source>
</evidence>
<reference evidence="2" key="1">
    <citation type="journal article" date="2014" name="Int. J. Syst. Evol. Microbiol.">
        <title>Complete genome sequence of Corynebacterium casei LMG S-19264T (=DSM 44701T), isolated from a smear-ripened cheese.</title>
        <authorList>
            <consortium name="US DOE Joint Genome Institute (JGI-PGF)"/>
            <person name="Walter F."/>
            <person name="Albersmeier A."/>
            <person name="Kalinowski J."/>
            <person name="Ruckert C."/>
        </authorList>
    </citation>
    <scope>NUCLEOTIDE SEQUENCE</scope>
    <source>
        <strain evidence="2">JCM 12289</strain>
    </source>
</reference>